<reference evidence="4 5" key="1">
    <citation type="journal article" date="2021" name="Int. J. Syst. Evol. Microbiol.">
        <title>Steroidobacter gossypii sp. nov., isolated from soil of cotton cropping field.</title>
        <authorList>
            <person name="Huang R."/>
            <person name="Yang S."/>
            <person name="Zhen C."/>
            <person name="Liu W."/>
        </authorList>
    </citation>
    <scope>NUCLEOTIDE SEQUENCE [LARGE SCALE GENOMIC DNA]</scope>
    <source>
        <strain evidence="4 5">S1-65</strain>
    </source>
</reference>
<name>A0ABS1X2R6_9GAMM</name>
<keyword evidence="1" id="KW-0472">Membrane</keyword>
<dbReference type="PANTHER" id="PTHR30273:SF2">
    <property type="entry name" value="PROTEIN FECR"/>
    <property type="match status" value="1"/>
</dbReference>
<dbReference type="InterPro" id="IPR032623">
    <property type="entry name" value="FecR_N"/>
</dbReference>
<protein>
    <submittedName>
        <fullName evidence="4">FecR domain-containing protein</fullName>
    </submittedName>
</protein>
<dbReference type="PANTHER" id="PTHR30273">
    <property type="entry name" value="PERIPLASMIC SIGNAL SENSOR AND SIGMA FACTOR ACTIVATOR FECR-RELATED"/>
    <property type="match status" value="1"/>
</dbReference>
<feature type="transmembrane region" description="Helical" evidence="1">
    <location>
        <begin position="87"/>
        <end position="108"/>
    </location>
</feature>
<dbReference type="Gene3D" id="2.60.120.1440">
    <property type="match status" value="1"/>
</dbReference>
<organism evidence="4 5">
    <name type="scientific">Steroidobacter gossypii</name>
    <dbReference type="NCBI Taxonomy" id="2805490"/>
    <lineage>
        <taxon>Bacteria</taxon>
        <taxon>Pseudomonadati</taxon>
        <taxon>Pseudomonadota</taxon>
        <taxon>Gammaproteobacteria</taxon>
        <taxon>Steroidobacterales</taxon>
        <taxon>Steroidobacteraceae</taxon>
        <taxon>Steroidobacter</taxon>
    </lineage>
</organism>
<proteinExistence type="predicted"/>
<dbReference type="PIRSF" id="PIRSF018266">
    <property type="entry name" value="FecR"/>
    <property type="match status" value="1"/>
</dbReference>
<dbReference type="InterPro" id="IPR006860">
    <property type="entry name" value="FecR"/>
</dbReference>
<keyword evidence="1" id="KW-1133">Transmembrane helix</keyword>
<evidence type="ECO:0000259" key="3">
    <source>
        <dbReference type="Pfam" id="PF16220"/>
    </source>
</evidence>
<dbReference type="EMBL" id="JAEVLS010000005">
    <property type="protein sequence ID" value="MBM0107487.1"/>
    <property type="molecule type" value="Genomic_DNA"/>
</dbReference>
<evidence type="ECO:0000256" key="1">
    <source>
        <dbReference type="SAM" id="Phobius"/>
    </source>
</evidence>
<dbReference type="RefSeq" id="WP_203169596.1">
    <property type="nucleotide sequence ID" value="NZ_JAEVLS010000005.1"/>
</dbReference>
<dbReference type="InterPro" id="IPR012373">
    <property type="entry name" value="Ferrdict_sens_TM"/>
</dbReference>
<gene>
    <name evidence="4" type="ORF">JM946_22325</name>
</gene>
<dbReference type="Pfam" id="PF16220">
    <property type="entry name" value="DUF4880"/>
    <property type="match status" value="1"/>
</dbReference>
<sequence>MNEQPPAIASASRRETLLEEAALWRAQLDSNTADVAEFERWRDADPAHAIAFARIASTWSAVEDVAWSGTVIERADKPRTVVSRRRAIAWFTGAMTLGAAGLITYQSLARETVETSTGERRSLDLPQSVRLDMNTATALSWRASNNAVKLWLDHGEIAVRVAATAALLWIETSNIEALLSAGVYNARFVDRMLDLTVVRGAAQLRAPPAKAIAVTAGQRLLAADGATALQSVSEQDLDAIEAWQRGEIVFQDTQLSAAVAEYNRYLQRKLMILDPAVGELRIGGRFNSADVSTFLRAIEITLRVTSVQSDGAVVLVRKT</sequence>
<comment type="caution">
    <text evidence="4">The sequence shown here is derived from an EMBL/GenBank/DDBJ whole genome shotgun (WGS) entry which is preliminary data.</text>
</comment>
<feature type="domain" description="FecR protein" evidence="2">
    <location>
        <begin position="112"/>
        <end position="202"/>
    </location>
</feature>
<dbReference type="Gene3D" id="3.55.50.30">
    <property type="match status" value="1"/>
</dbReference>
<evidence type="ECO:0000313" key="5">
    <source>
        <dbReference type="Proteomes" id="UP000661077"/>
    </source>
</evidence>
<evidence type="ECO:0000259" key="2">
    <source>
        <dbReference type="Pfam" id="PF04773"/>
    </source>
</evidence>
<accession>A0ABS1X2R6</accession>
<keyword evidence="1" id="KW-0812">Transmembrane</keyword>
<dbReference type="Pfam" id="PF04773">
    <property type="entry name" value="FecR"/>
    <property type="match status" value="1"/>
</dbReference>
<feature type="domain" description="FecR N-terminal" evidence="3">
    <location>
        <begin position="19"/>
        <end position="57"/>
    </location>
</feature>
<keyword evidence="5" id="KW-1185">Reference proteome</keyword>
<evidence type="ECO:0000313" key="4">
    <source>
        <dbReference type="EMBL" id="MBM0107487.1"/>
    </source>
</evidence>
<dbReference type="Proteomes" id="UP000661077">
    <property type="component" value="Unassembled WGS sequence"/>
</dbReference>